<dbReference type="CDD" id="cd03512">
    <property type="entry name" value="Alkane-hydroxylase"/>
    <property type="match status" value="1"/>
</dbReference>
<keyword evidence="4" id="KW-0997">Cell inner membrane</keyword>
<accession>A0A1I2SQ22</accession>
<feature type="transmembrane region" description="Helical" evidence="12">
    <location>
        <begin position="243"/>
        <end position="262"/>
    </location>
</feature>
<evidence type="ECO:0000256" key="4">
    <source>
        <dbReference type="ARBA" id="ARBA00022519"/>
    </source>
</evidence>
<organism evidence="14 15">
    <name type="scientific">Algoriphagus hitonicola</name>
    <dbReference type="NCBI Taxonomy" id="435880"/>
    <lineage>
        <taxon>Bacteria</taxon>
        <taxon>Pseudomonadati</taxon>
        <taxon>Bacteroidota</taxon>
        <taxon>Cytophagia</taxon>
        <taxon>Cytophagales</taxon>
        <taxon>Cyclobacteriaceae</taxon>
        <taxon>Algoriphagus</taxon>
    </lineage>
</organism>
<evidence type="ECO:0000256" key="10">
    <source>
        <dbReference type="ARBA" id="ARBA00023033"/>
    </source>
</evidence>
<gene>
    <name evidence="14" type="ORF">SAMN04487988_10511</name>
</gene>
<dbReference type="Pfam" id="PF00487">
    <property type="entry name" value="FA_desaturase"/>
    <property type="match status" value="1"/>
</dbReference>
<dbReference type="PANTHER" id="PTHR38674">
    <property type="entry name" value="ALKANE 1-MONOOXYGENASE 1"/>
    <property type="match status" value="1"/>
</dbReference>
<evidence type="ECO:0000313" key="15">
    <source>
        <dbReference type="Proteomes" id="UP000199642"/>
    </source>
</evidence>
<dbReference type="AlphaFoldDB" id="A0A1I2SQ22"/>
<proteinExistence type="inferred from homology"/>
<evidence type="ECO:0000256" key="11">
    <source>
        <dbReference type="ARBA" id="ARBA00023136"/>
    </source>
</evidence>
<evidence type="ECO:0000256" key="9">
    <source>
        <dbReference type="ARBA" id="ARBA00023004"/>
    </source>
</evidence>
<feature type="transmembrane region" description="Helical" evidence="12">
    <location>
        <begin position="140"/>
        <end position="156"/>
    </location>
</feature>
<feature type="transmembrane region" description="Helical" evidence="12">
    <location>
        <begin position="334"/>
        <end position="353"/>
    </location>
</feature>
<feature type="transmembrane region" description="Helical" evidence="12">
    <location>
        <begin position="38"/>
        <end position="55"/>
    </location>
</feature>
<keyword evidence="6" id="KW-0479">Metal-binding</keyword>
<keyword evidence="9" id="KW-0408">Iron</keyword>
<comment type="similarity">
    <text evidence="2">Belongs to the fatty acid desaturase type 1 family. AlkB subfamily.</text>
</comment>
<evidence type="ECO:0000256" key="6">
    <source>
        <dbReference type="ARBA" id="ARBA00022723"/>
    </source>
</evidence>
<dbReference type="GO" id="GO:0004497">
    <property type="term" value="F:monooxygenase activity"/>
    <property type="evidence" value="ECO:0007669"/>
    <property type="project" value="UniProtKB-KW"/>
</dbReference>
<evidence type="ECO:0000256" key="5">
    <source>
        <dbReference type="ARBA" id="ARBA00022692"/>
    </source>
</evidence>
<dbReference type="STRING" id="435880.SAMN04487988_10511"/>
<name>A0A1I2SQ22_9BACT</name>
<evidence type="ECO:0000256" key="8">
    <source>
        <dbReference type="ARBA" id="ARBA00023002"/>
    </source>
</evidence>
<evidence type="ECO:0000313" key="14">
    <source>
        <dbReference type="EMBL" id="SFG54945.1"/>
    </source>
</evidence>
<dbReference type="GO" id="GO:0005886">
    <property type="term" value="C:plasma membrane"/>
    <property type="evidence" value="ECO:0007669"/>
    <property type="project" value="UniProtKB-SubCell"/>
</dbReference>
<protein>
    <submittedName>
        <fullName evidence="14">Alkane 1-monooxygenase</fullName>
    </submittedName>
</protein>
<sequence length="369" mass="43066">MIEFRSMNSSFKKIGFFSALILPVLLIAGYYIGGLGIFSIHLFVFLLVPIMDFLIDRDRTNIAKEAVSDVAKERFYRWVTYGWVYVQMVVLFWGFHVVSSDLLTPVQWIGIISGMGLITGGIGITVAHELGHKNTRLQQFYAKILLMTVCYMHFFIEHNRGHHVRVATIEDPATSREGEHFYAFWLRSIRDGYRSAWHLEGKRLEKKSERFWSIRNQMFPFTILPLVFVGLVFGFFSLWQDRIVWEVLLLFFGQSLVAISLLEAVNYLEHYGMERKKLPNGFYEKVTPLHSWNASQRVSNFLLFQLQRHSDHHAFAHKPYQVLNHYEESPQLPAGYSAMILVAFIPPIWFAMMDPRLEAWKTKSRLSVQ</sequence>
<feature type="domain" description="Fatty acid desaturase" evidence="13">
    <location>
        <begin position="106"/>
        <end position="338"/>
    </location>
</feature>
<evidence type="ECO:0000259" key="13">
    <source>
        <dbReference type="Pfam" id="PF00487"/>
    </source>
</evidence>
<evidence type="ECO:0000256" key="7">
    <source>
        <dbReference type="ARBA" id="ARBA00022989"/>
    </source>
</evidence>
<keyword evidence="11 12" id="KW-0472">Membrane</keyword>
<keyword evidence="5 12" id="KW-0812">Transmembrane</keyword>
<evidence type="ECO:0000256" key="1">
    <source>
        <dbReference type="ARBA" id="ARBA00004429"/>
    </source>
</evidence>
<feature type="transmembrane region" description="Helical" evidence="12">
    <location>
        <begin position="108"/>
        <end position="128"/>
    </location>
</feature>
<keyword evidence="8" id="KW-0560">Oxidoreductase</keyword>
<evidence type="ECO:0000256" key="2">
    <source>
        <dbReference type="ARBA" id="ARBA00010823"/>
    </source>
</evidence>
<feature type="transmembrane region" description="Helical" evidence="12">
    <location>
        <begin position="75"/>
        <end position="96"/>
    </location>
</feature>
<dbReference type="Proteomes" id="UP000199642">
    <property type="component" value="Unassembled WGS sequence"/>
</dbReference>
<keyword evidence="10 14" id="KW-0503">Monooxygenase</keyword>
<dbReference type="GO" id="GO:0046872">
    <property type="term" value="F:metal ion binding"/>
    <property type="evidence" value="ECO:0007669"/>
    <property type="project" value="UniProtKB-KW"/>
</dbReference>
<keyword evidence="15" id="KW-1185">Reference proteome</keyword>
<dbReference type="PANTHER" id="PTHR38674:SF1">
    <property type="entry name" value="ALKANE 1-MONOOXYGENASE 1"/>
    <property type="match status" value="1"/>
</dbReference>
<dbReference type="InterPro" id="IPR033885">
    <property type="entry name" value="AlkB/XylM"/>
</dbReference>
<dbReference type="InterPro" id="IPR005804">
    <property type="entry name" value="FA_desaturase_dom"/>
</dbReference>
<feature type="transmembrane region" description="Helical" evidence="12">
    <location>
        <begin position="14"/>
        <end position="32"/>
    </location>
</feature>
<keyword evidence="3" id="KW-1003">Cell membrane</keyword>
<evidence type="ECO:0000256" key="3">
    <source>
        <dbReference type="ARBA" id="ARBA00022475"/>
    </source>
</evidence>
<keyword evidence="7 12" id="KW-1133">Transmembrane helix</keyword>
<dbReference type="EMBL" id="FOPC01000005">
    <property type="protein sequence ID" value="SFG54945.1"/>
    <property type="molecule type" value="Genomic_DNA"/>
</dbReference>
<comment type="subcellular location">
    <subcellularLocation>
        <location evidence="1">Cell inner membrane</location>
        <topology evidence="1">Multi-pass membrane protein</topology>
    </subcellularLocation>
</comment>
<reference evidence="15" key="1">
    <citation type="submission" date="2016-10" db="EMBL/GenBank/DDBJ databases">
        <authorList>
            <person name="Varghese N."/>
            <person name="Submissions S."/>
        </authorList>
    </citation>
    <scope>NUCLEOTIDE SEQUENCE [LARGE SCALE GENOMIC DNA]</scope>
    <source>
        <strain evidence="15">DSM 19315</strain>
    </source>
</reference>
<evidence type="ECO:0000256" key="12">
    <source>
        <dbReference type="SAM" id="Phobius"/>
    </source>
</evidence>
<feature type="transmembrane region" description="Helical" evidence="12">
    <location>
        <begin position="218"/>
        <end position="236"/>
    </location>
</feature>
<dbReference type="GO" id="GO:0006629">
    <property type="term" value="P:lipid metabolic process"/>
    <property type="evidence" value="ECO:0007669"/>
    <property type="project" value="InterPro"/>
</dbReference>